<sequence length="209" mass="21094">MRAKLPDPAVYPVSDPSARIGVEAACVAAARGGARLVQLRDKTASDEELTALARRLVAALTPLGCALLINDRVEVARAAGAAGAHVGQTDAEVAQARAVLGETAILGLSVEAPEHLARDDWDRIDYVGAGPVFATATKPDHATPLGWDGLARLCALAPVPAVAIGGVKTGHAGLAKGAGAAGLAMVSEIFASADPEAATRAAVTAWRDA</sequence>
<dbReference type="CDD" id="cd00564">
    <property type="entry name" value="TMP_TenI"/>
    <property type="match status" value="1"/>
</dbReference>
<dbReference type="GO" id="GO:0009229">
    <property type="term" value="P:thiamine diphosphate biosynthetic process"/>
    <property type="evidence" value="ECO:0007669"/>
    <property type="project" value="UniProtKB-UniRule"/>
</dbReference>
<gene>
    <name evidence="9" type="primary">thiE</name>
    <name evidence="13" type="ORF">SAMN05444336_101191</name>
</gene>
<evidence type="ECO:0000256" key="1">
    <source>
        <dbReference type="ARBA" id="ARBA00005165"/>
    </source>
</evidence>
<feature type="binding site" evidence="9">
    <location>
        <position position="138"/>
    </location>
    <ligand>
        <name>4-amino-2-methyl-5-(diphosphooxymethyl)pyrimidine</name>
        <dbReference type="ChEBI" id="CHEBI:57841"/>
    </ligand>
</feature>
<evidence type="ECO:0000256" key="5">
    <source>
        <dbReference type="ARBA" id="ARBA00022977"/>
    </source>
</evidence>
<dbReference type="EMBL" id="FNMZ01000001">
    <property type="protein sequence ID" value="SDW12581.1"/>
    <property type="molecule type" value="Genomic_DNA"/>
</dbReference>
<feature type="binding site" evidence="9">
    <location>
        <position position="90"/>
    </location>
    <ligand>
        <name>Mg(2+)</name>
        <dbReference type="ChEBI" id="CHEBI:18420"/>
    </ligand>
</feature>
<evidence type="ECO:0000256" key="10">
    <source>
        <dbReference type="RuleBase" id="RU003826"/>
    </source>
</evidence>
<evidence type="ECO:0000259" key="12">
    <source>
        <dbReference type="Pfam" id="PF02581"/>
    </source>
</evidence>
<dbReference type="GO" id="GO:0004789">
    <property type="term" value="F:thiamine-phosphate diphosphorylase activity"/>
    <property type="evidence" value="ECO:0007669"/>
    <property type="project" value="UniProtKB-UniRule"/>
</dbReference>
<comment type="catalytic activity">
    <reaction evidence="6 9 10">
        <text>4-methyl-5-(2-phosphooxyethyl)-thiazole + 4-amino-2-methyl-5-(diphosphooxymethyl)pyrimidine + H(+) = thiamine phosphate + diphosphate</text>
        <dbReference type="Rhea" id="RHEA:22328"/>
        <dbReference type="ChEBI" id="CHEBI:15378"/>
        <dbReference type="ChEBI" id="CHEBI:33019"/>
        <dbReference type="ChEBI" id="CHEBI:37575"/>
        <dbReference type="ChEBI" id="CHEBI:57841"/>
        <dbReference type="ChEBI" id="CHEBI:58296"/>
        <dbReference type="EC" id="2.5.1.3"/>
    </reaction>
</comment>
<accession>A0A1H2QZP0</accession>
<feature type="binding site" evidence="9">
    <location>
        <begin position="186"/>
        <end position="187"/>
    </location>
    <ligand>
        <name>2-[(2R,5Z)-2-carboxy-4-methylthiazol-5(2H)-ylidene]ethyl phosphate</name>
        <dbReference type="ChEBI" id="CHEBI:62899"/>
    </ligand>
</feature>
<dbReference type="PANTHER" id="PTHR20857:SF15">
    <property type="entry name" value="THIAMINE-PHOSPHATE SYNTHASE"/>
    <property type="match status" value="1"/>
</dbReference>
<keyword evidence="3 9" id="KW-0479">Metal-binding</keyword>
<protein>
    <recommendedName>
        <fullName evidence="9">Thiamine-phosphate synthase</fullName>
        <shortName evidence="9">TP synthase</shortName>
        <shortName evidence="9">TPS</shortName>
        <ecNumber evidence="9">2.5.1.3</ecNumber>
    </recommendedName>
    <alternativeName>
        <fullName evidence="9">Thiamine-phosphate pyrophosphorylase</fullName>
        <shortName evidence="9">TMP pyrophosphorylase</shortName>
        <shortName evidence="9">TMP-PPase</shortName>
    </alternativeName>
</protein>
<feature type="binding site" evidence="9">
    <location>
        <position position="166"/>
    </location>
    <ligand>
        <name>2-[(2R,5Z)-2-carboxy-4-methylthiazol-5(2H)-ylidene]ethyl phosphate</name>
        <dbReference type="ChEBI" id="CHEBI:62899"/>
    </ligand>
</feature>
<name>A0A1H2QZP0_9RHOB</name>
<evidence type="ECO:0000256" key="6">
    <source>
        <dbReference type="ARBA" id="ARBA00047334"/>
    </source>
</evidence>
<evidence type="ECO:0000313" key="13">
    <source>
        <dbReference type="EMBL" id="SDW12581.1"/>
    </source>
</evidence>
<dbReference type="RefSeq" id="WP_092679272.1">
    <property type="nucleotide sequence ID" value="NZ_FNMZ01000001.1"/>
</dbReference>
<keyword evidence="14" id="KW-1185">Reference proteome</keyword>
<dbReference type="PANTHER" id="PTHR20857">
    <property type="entry name" value="THIAMINE-PHOSPHATE PYROPHOSPHORYLASE"/>
    <property type="match status" value="1"/>
</dbReference>
<dbReference type="Pfam" id="PF02581">
    <property type="entry name" value="TMP-TENI"/>
    <property type="match status" value="1"/>
</dbReference>
<dbReference type="InterPro" id="IPR022998">
    <property type="entry name" value="ThiamineP_synth_TenI"/>
</dbReference>
<dbReference type="Proteomes" id="UP000199118">
    <property type="component" value="Unassembled WGS sequence"/>
</dbReference>
<dbReference type="InterPro" id="IPR034291">
    <property type="entry name" value="TMP_synthase"/>
</dbReference>
<evidence type="ECO:0000256" key="2">
    <source>
        <dbReference type="ARBA" id="ARBA00022679"/>
    </source>
</evidence>
<keyword evidence="4 9" id="KW-0460">Magnesium</keyword>
<comment type="pathway">
    <text evidence="1 9 11">Cofactor biosynthesis; thiamine diphosphate biosynthesis; thiamine phosphate from 4-amino-2-methyl-5-diphosphomethylpyrimidine and 4-methyl-5-(2-phosphoethyl)-thiazole: step 1/1.</text>
</comment>
<dbReference type="GO" id="GO:0009228">
    <property type="term" value="P:thiamine biosynthetic process"/>
    <property type="evidence" value="ECO:0007669"/>
    <property type="project" value="UniProtKB-KW"/>
</dbReference>
<dbReference type="NCBIfam" id="TIGR00693">
    <property type="entry name" value="thiE"/>
    <property type="match status" value="1"/>
</dbReference>
<comment type="similarity">
    <text evidence="9 10">Belongs to the thiamine-phosphate synthase family.</text>
</comment>
<dbReference type="OrthoDB" id="9810880at2"/>
<dbReference type="EC" id="2.5.1.3" evidence="9"/>
<comment type="catalytic activity">
    <reaction evidence="8 9 10">
        <text>2-[(2R,5Z)-2-carboxy-4-methylthiazol-5(2H)-ylidene]ethyl phosphate + 4-amino-2-methyl-5-(diphosphooxymethyl)pyrimidine + 2 H(+) = thiamine phosphate + CO2 + diphosphate</text>
        <dbReference type="Rhea" id="RHEA:47844"/>
        <dbReference type="ChEBI" id="CHEBI:15378"/>
        <dbReference type="ChEBI" id="CHEBI:16526"/>
        <dbReference type="ChEBI" id="CHEBI:33019"/>
        <dbReference type="ChEBI" id="CHEBI:37575"/>
        <dbReference type="ChEBI" id="CHEBI:57841"/>
        <dbReference type="ChEBI" id="CHEBI:62899"/>
        <dbReference type="EC" id="2.5.1.3"/>
    </reaction>
</comment>
<dbReference type="Gene3D" id="3.20.20.70">
    <property type="entry name" value="Aldolase class I"/>
    <property type="match status" value="1"/>
</dbReference>
<dbReference type="SUPFAM" id="SSF51391">
    <property type="entry name" value="Thiamin phosphate synthase"/>
    <property type="match status" value="1"/>
</dbReference>
<feature type="binding site" evidence="9">
    <location>
        <position position="109"/>
    </location>
    <ligand>
        <name>4-amino-2-methyl-5-(diphosphooxymethyl)pyrimidine</name>
        <dbReference type="ChEBI" id="CHEBI:57841"/>
    </ligand>
</feature>
<feature type="binding site" evidence="9">
    <location>
        <position position="70"/>
    </location>
    <ligand>
        <name>4-amino-2-methyl-5-(diphosphooxymethyl)pyrimidine</name>
        <dbReference type="ChEBI" id="CHEBI:57841"/>
    </ligand>
</feature>
<keyword evidence="2 9" id="KW-0808">Transferase</keyword>
<comment type="function">
    <text evidence="9">Condenses 4-methyl-5-(beta-hydroxyethyl)thiazole monophosphate (THZ-P) and 2-methyl-4-amino-5-hydroxymethyl pyrimidine pyrophosphate (HMP-PP) to form thiamine monophosphate (TMP).</text>
</comment>
<evidence type="ECO:0000256" key="4">
    <source>
        <dbReference type="ARBA" id="ARBA00022842"/>
    </source>
</evidence>
<dbReference type="InterPro" id="IPR013785">
    <property type="entry name" value="Aldolase_TIM"/>
</dbReference>
<comment type="cofactor">
    <cofactor evidence="9">
        <name>Mg(2+)</name>
        <dbReference type="ChEBI" id="CHEBI:18420"/>
    </cofactor>
    <text evidence="9">Binds 1 Mg(2+) ion per subunit.</text>
</comment>
<evidence type="ECO:0000256" key="7">
    <source>
        <dbReference type="ARBA" id="ARBA00047851"/>
    </source>
</evidence>
<evidence type="ECO:0000256" key="11">
    <source>
        <dbReference type="RuleBase" id="RU004253"/>
    </source>
</evidence>
<feature type="binding site" evidence="9">
    <location>
        <position position="71"/>
    </location>
    <ligand>
        <name>Mg(2+)</name>
        <dbReference type="ChEBI" id="CHEBI:18420"/>
    </ligand>
</feature>
<feature type="domain" description="Thiamine phosphate synthase/TenI" evidence="12">
    <location>
        <begin position="11"/>
        <end position="189"/>
    </location>
</feature>
<feature type="binding site" evidence="9">
    <location>
        <begin position="38"/>
        <end position="42"/>
    </location>
    <ligand>
        <name>4-amino-2-methyl-5-(diphosphooxymethyl)pyrimidine</name>
        <dbReference type="ChEBI" id="CHEBI:57841"/>
    </ligand>
</feature>
<evidence type="ECO:0000313" key="14">
    <source>
        <dbReference type="Proteomes" id="UP000199118"/>
    </source>
</evidence>
<dbReference type="GO" id="GO:0005737">
    <property type="term" value="C:cytoplasm"/>
    <property type="evidence" value="ECO:0007669"/>
    <property type="project" value="TreeGrafter"/>
</dbReference>
<comment type="catalytic activity">
    <reaction evidence="7 9 10">
        <text>2-(2-carboxy-4-methylthiazol-5-yl)ethyl phosphate + 4-amino-2-methyl-5-(diphosphooxymethyl)pyrimidine + 2 H(+) = thiamine phosphate + CO2 + diphosphate</text>
        <dbReference type="Rhea" id="RHEA:47848"/>
        <dbReference type="ChEBI" id="CHEBI:15378"/>
        <dbReference type="ChEBI" id="CHEBI:16526"/>
        <dbReference type="ChEBI" id="CHEBI:33019"/>
        <dbReference type="ChEBI" id="CHEBI:37575"/>
        <dbReference type="ChEBI" id="CHEBI:57841"/>
        <dbReference type="ChEBI" id="CHEBI:62890"/>
        <dbReference type="EC" id="2.5.1.3"/>
    </reaction>
</comment>
<keyword evidence="5 9" id="KW-0784">Thiamine biosynthesis</keyword>
<evidence type="ECO:0000256" key="8">
    <source>
        <dbReference type="ARBA" id="ARBA00047883"/>
    </source>
</evidence>
<dbReference type="HAMAP" id="MF_00097">
    <property type="entry name" value="TMP_synthase"/>
    <property type="match status" value="1"/>
</dbReference>
<dbReference type="GO" id="GO:0000287">
    <property type="term" value="F:magnesium ion binding"/>
    <property type="evidence" value="ECO:0007669"/>
    <property type="project" value="UniProtKB-UniRule"/>
</dbReference>
<reference evidence="13 14" key="1">
    <citation type="submission" date="2016-10" db="EMBL/GenBank/DDBJ databases">
        <authorList>
            <person name="de Groot N.N."/>
        </authorList>
    </citation>
    <scope>NUCLEOTIDE SEQUENCE [LARGE SCALE GENOMIC DNA]</scope>
    <source>
        <strain evidence="13 14">DSM 17890</strain>
    </source>
</reference>
<feature type="binding site" evidence="9">
    <location>
        <begin position="135"/>
        <end position="137"/>
    </location>
    <ligand>
        <name>2-[(2R,5Z)-2-carboxy-4-methylthiazol-5(2H)-ylidene]ethyl phosphate</name>
        <dbReference type="ChEBI" id="CHEBI:62899"/>
    </ligand>
</feature>
<dbReference type="STRING" id="356660.SAMN05444336_101191"/>
<evidence type="ECO:0000256" key="9">
    <source>
        <dbReference type="HAMAP-Rule" id="MF_00097"/>
    </source>
</evidence>
<evidence type="ECO:0000256" key="3">
    <source>
        <dbReference type="ARBA" id="ARBA00022723"/>
    </source>
</evidence>
<dbReference type="AlphaFoldDB" id="A0A1H2QZP0"/>
<dbReference type="UniPathway" id="UPA00060">
    <property type="reaction ID" value="UER00141"/>
</dbReference>
<organism evidence="13 14">
    <name type="scientific">Albimonas donghaensis</name>
    <dbReference type="NCBI Taxonomy" id="356660"/>
    <lineage>
        <taxon>Bacteria</taxon>
        <taxon>Pseudomonadati</taxon>
        <taxon>Pseudomonadota</taxon>
        <taxon>Alphaproteobacteria</taxon>
        <taxon>Rhodobacterales</taxon>
        <taxon>Paracoccaceae</taxon>
        <taxon>Albimonas</taxon>
    </lineage>
</organism>
<dbReference type="InterPro" id="IPR036206">
    <property type="entry name" value="ThiamineP_synth_sf"/>
</dbReference>
<proteinExistence type="inferred from homology"/>